<evidence type="ECO:0000256" key="1">
    <source>
        <dbReference type="SAM" id="Phobius"/>
    </source>
</evidence>
<reference evidence="2 3" key="1">
    <citation type="submission" date="2014-03" db="EMBL/GenBank/DDBJ databases">
        <title>Genomics of Bifidobacteria.</title>
        <authorList>
            <person name="Ventura M."/>
            <person name="Milani C."/>
            <person name="Lugli G.A."/>
        </authorList>
    </citation>
    <scope>NUCLEOTIDE SEQUENCE [LARGE SCALE GENOMIC DNA]</scope>
    <source>
        <strain evidence="2 3">DSM 23969</strain>
    </source>
</reference>
<keyword evidence="3" id="KW-1185">Reference proteome</keyword>
<name>A0A086ZVE8_9BIFI</name>
<evidence type="ECO:0000313" key="2">
    <source>
        <dbReference type="EMBL" id="KFI50498.1"/>
    </source>
</evidence>
<keyword evidence="1" id="KW-1133">Transmembrane helix</keyword>
<sequence>MGWKADDHERRRHDGRGRLSPVIMTILAVAVPILFIAGGLGLGYWYTHRAADMSHIVYEYSRSAKFSKAQLDAAGRKTAEVFSDFGGCTIERIAYDETQADRLLDLEDESKAESPSYWSAIYDAYHRYGRSRIFIATVDLTCDGSDASLVSGEQSMTDYLYLNDDGRTWTEIDHGNG</sequence>
<dbReference type="eggNOG" id="ENOG5031NT7">
    <property type="taxonomic scope" value="Bacteria"/>
</dbReference>
<accession>A0A086ZVE8</accession>
<dbReference type="STRING" id="1437608.GCA_000771645_01422"/>
<feature type="transmembrane region" description="Helical" evidence="1">
    <location>
        <begin position="21"/>
        <end position="46"/>
    </location>
</feature>
<protein>
    <submittedName>
        <fullName evidence="2">Uncharacterized protein</fullName>
    </submittedName>
</protein>
<organism evidence="2 3">
    <name type="scientific">Bifidobacterium biavatii DSM 23969</name>
    <dbReference type="NCBI Taxonomy" id="1437608"/>
    <lineage>
        <taxon>Bacteria</taxon>
        <taxon>Bacillati</taxon>
        <taxon>Actinomycetota</taxon>
        <taxon>Actinomycetes</taxon>
        <taxon>Bifidobacteriales</taxon>
        <taxon>Bifidobacteriaceae</taxon>
        <taxon>Bifidobacterium</taxon>
    </lineage>
</organism>
<dbReference type="Proteomes" id="UP000029108">
    <property type="component" value="Unassembled WGS sequence"/>
</dbReference>
<evidence type="ECO:0000313" key="3">
    <source>
        <dbReference type="Proteomes" id="UP000029108"/>
    </source>
</evidence>
<gene>
    <name evidence="2" type="ORF">BBIA_1721</name>
</gene>
<keyword evidence="1" id="KW-0472">Membrane</keyword>
<proteinExistence type="predicted"/>
<comment type="caution">
    <text evidence="2">The sequence shown here is derived from an EMBL/GenBank/DDBJ whole genome shotgun (WGS) entry which is preliminary data.</text>
</comment>
<dbReference type="RefSeq" id="WP_033495635.1">
    <property type="nucleotide sequence ID" value="NZ_JDUU01000027.1"/>
</dbReference>
<dbReference type="EMBL" id="JGYN01000015">
    <property type="protein sequence ID" value="KFI50498.1"/>
    <property type="molecule type" value="Genomic_DNA"/>
</dbReference>
<keyword evidence="1" id="KW-0812">Transmembrane</keyword>
<dbReference type="AlphaFoldDB" id="A0A086ZVE8"/>
<dbReference type="OrthoDB" id="3233310at2"/>